<feature type="domain" description="DUF2062" evidence="2">
    <location>
        <begin position="19"/>
        <end position="170"/>
    </location>
</feature>
<keyword evidence="4" id="KW-1185">Reference proteome</keyword>
<dbReference type="AlphaFoldDB" id="A0A4R3JS51"/>
<proteinExistence type="predicted"/>
<organism evidence="3 4">
    <name type="scientific">Sulfuritortus calidifontis</name>
    <dbReference type="NCBI Taxonomy" id="1914471"/>
    <lineage>
        <taxon>Bacteria</taxon>
        <taxon>Pseudomonadati</taxon>
        <taxon>Pseudomonadota</taxon>
        <taxon>Betaproteobacteria</taxon>
        <taxon>Nitrosomonadales</taxon>
        <taxon>Thiobacillaceae</taxon>
        <taxon>Sulfuritortus</taxon>
    </lineage>
</organism>
<dbReference type="OrthoDB" id="5296274at2"/>
<name>A0A4R3JS51_9PROT</name>
<keyword evidence="1" id="KW-1133">Transmembrane helix</keyword>
<comment type="caution">
    <text evidence="3">The sequence shown here is derived from an EMBL/GenBank/DDBJ whole genome shotgun (WGS) entry which is preliminary data.</text>
</comment>
<keyword evidence="1" id="KW-0812">Transmembrane</keyword>
<reference evidence="3 4" key="1">
    <citation type="submission" date="2019-03" db="EMBL/GenBank/DDBJ databases">
        <title>Genomic Encyclopedia of Type Strains, Phase IV (KMG-IV): sequencing the most valuable type-strain genomes for metagenomic binning, comparative biology and taxonomic classification.</title>
        <authorList>
            <person name="Goeker M."/>
        </authorList>
    </citation>
    <scope>NUCLEOTIDE SEQUENCE [LARGE SCALE GENOMIC DNA]</scope>
    <source>
        <strain evidence="3 4">DSM 103923</strain>
    </source>
</reference>
<keyword evidence="1" id="KW-0472">Membrane</keyword>
<dbReference type="Proteomes" id="UP000295135">
    <property type="component" value="Unassembled WGS sequence"/>
</dbReference>
<evidence type="ECO:0000259" key="2">
    <source>
        <dbReference type="Pfam" id="PF09835"/>
    </source>
</evidence>
<dbReference type="InterPro" id="IPR018639">
    <property type="entry name" value="DUF2062"/>
</dbReference>
<dbReference type="Pfam" id="PF09835">
    <property type="entry name" value="DUF2062"/>
    <property type="match status" value="1"/>
</dbReference>
<evidence type="ECO:0000313" key="3">
    <source>
        <dbReference type="EMBL" id="TCS70000.1"/>
    </source>
</evidence>
<evidence type="ECO:0000256" key="1">
    <source>
        <dbReference type="SAM" id="Phobius"/>
    </source>
</evidence>
<dbReference type="PANTHER" id="PTHR40547">
    <property type="entry name" value="SLL0298 PROTEIN"/>
    <property type="match status" value="1"/>
</dbReference>
<dbReference type="PANTHER" id="PTHR40547:SF1">
    <property type="entry name" value="SLL0298 PROTEIN"/>
    <property type="match status" value="1"/>
</dbReference>
<protein>
    <recommendedName>
        <fullName evidence="2">DUF2062 domain-containing protein</fullName>
    </recommendedName>
</protein>
<feature type="transmembrane region" description="Helical" evidence="1">
    <location>
        <begin position="39"/>
        <end position="62"/>
    </location>
</feature>
<dbReference type="RefSeq" id="WP_126462994.1">
    <property type="nucleotide sequence ID" value="NZ_AP018721.1"/>
</dbReference>
<evidence type="ECO:0000313" key="4">
    <source>
        <dbReference type="Proteomes" id="UP000295135"/>
    </source>
</evidence>
<feature type="transmembrane region" description="Helical" evidence="1">
    <location>
        <begin position="138"/>
        <end position="163"/>
    </location>
</feature>
<accession>A0A4R3JS51</accession>
<sequence>MAWRRFIPSREQIEGNRWLRWLAPHLAHPRLWHFSRRGVAIGVGLGVFFGLLVPIAQIPFAAGTAVLLRANVPAAVGSTLVTNPLTFAPIYLFAHRLGATLLGAHETAVPDLGWPAANDRQSWWQALWQRLVVLGQPLLLGLAILAVAAGLATYGLIMLFWRLKTTWHWKRRRRKTGRPN</sequence>
<dbReference type="EMBL" id="SLZY01000018">
    <property type="protein sequence ID" value="TCS70000.1"/>
    <property type="molecule type" value="Genomic_DNA"/>
</dbReference>
<gene>
    <name evidence="3" type="ORF">EDC61_11814</name>
</gene>